<protein>
    <submittedName>
        <fullName evidence="1">Uncharacterized protein</fullName>
    </submittedName>
</protein>
<evidence type="ECO:0000313" key="1">
    <source>
        <dbReference type="EMBL" id="CAH2403179.1"/>
    </source>
</evidence>
<evidence type="ECO:0000313" key="2">
    <source>
        <dbReference type="Proteomes" id="UP001152604"/>
    </source>
</evidence>
<comment type="caution">
    <text evidence="1">The sequence shown here is derived from an EMBL/GenBank/DDBJ whole genome shotgun (WGS) entry which is preliminary data.</text>
</comment>
<dbReference type="EMBL" id="CAKXZS010000024">
    <property type="protein sequence ID" value="CAH2403179.1"/>
    <property type="molecule type" value="Genomic_DNA"/>
</dbReference>
<accession>A0ABM9E2A8</accession>
<proteinExistence type="predicted"/>
<dbReference type="Proteomes" id="UP001152604">
    <property type="component" value="Unassembled WGS sequence"/>
</dbReference>
<organism evidence="1 2">
    <name type="scientific">Mesorhizobium ventifaucium</name>
    <dbReference type="NCBI Taxonomy" id="666020"/>
    <lineage>
        <taxon>Bacteria</taxon>
        <taxon>Pseudomonadati</taxon>
        <taxon>Pseudomonadota</taxon>
        <taxon>Alphaproteobacteria</taxon>
        <taxon>Hyphomicrobiales</taxon>
        <taxon>Phyllobacteriaceae</taxon>
        <taxon>Mesorhizobium</taxon>
    </lineage>
</organism>
<keyword evidence="2" id="KW-1185">Reference proteome</keyword>
<name>A0ABM9E2A8_9HYPH</name>
<reference evidence="1" key="1">
    <citation type="submission" date="2022-03" db="EMBL/GenBank/DDBJ databases">
        <authorList>
            <person name="Brunel B."/>
        </authorList>
    </citation>
    <scope>NUCLEOTIDE SEQUENCE</scope>
    <source>
        <strain evidence="1">STM4922sample</strain>
    </source>
</reference>
<sequence length="55" mass="5856">MITRDAGLRTAVSCASGTPARPDLNLNIPSNPAFGAAKQLRHECGIQLPFTLHLI</sequence>
<gene>
    <name evidence="1" type="ORF">MES4922_300263</name>
</gene>